<dbReference type="EMBL" id="JACIET010000015">
    <property type="protein sequence ID" value="MBB4014992.1"/>
    <property type="molecule type" value="Genomic_DNA"/>
</dbReference>
<gene>
    <name evidence="1" type="ORF">GGR36_004360</name>
</gene>
<sequence length="152" mass="16886">MFGLEAFVIFADYNQFFLLDDALQPSYPEHIPAGAFEQRVQTLPNLLAIYTASAGNVSVSVVTNENEPEVSLEAWSHAVQGAISVPSRRLLLAGCSDYLPECPRVSVPATDCRFLLVGRGFEHGSAEEYRIHLWPGPQRSTFVVKQYDVRRG</sequence>
<reference evidence="1 2" key="1">
    <citation type="submission" date="2020-08" db="EMBL/GenBank/DDBJ databases">
        <title>Genomic Encyclopedia of Type Strains, Phase IV (KMG-IV): sequencing the most valuable type-strain genomes for metagenomic binning, comparative biology and taxonomic classification.</title>
        <authorList>
            <person name="Goeker M."/>
        </authorList>
    </citation>
    <scope>NUCLEOTIDE SEQUENCE [LARGE SCALE GENOMIC DNA]</scope>
    <source>
        <strain evidence="1 2">DSM 106739</strain>
    </source>
</reference>
<keyword evidence="2" id="KW-1185">Reference proteome</keyword>
<accession>A0A840BTI9</accession>
<dbReference type="AlphaFoldDB" id="A0A840BTI9"/>
<evidence type="ECO:0000313" key="1">
    <source>
        <dbReference type="EMBL" id="MBB4014992.1"/>
    </source>
</evidence>
<organism evidence="1 2">
    <name type="scientific">Niveibacterium umoris</name>
    <dbReference type="NCBI Taxonomy" id="1193620"/>
    <lineage>
        <taxon>Bacteria</taxon>
        <taxon>Pseudomonadati</taxon>
        <taxon>Pseudomonadota</taxon>
        <taxon>Betaproteobacteria</taxon>
        <taxon>Rhodocyclales</taxon>
        <taxon>Rhodocyclaceae</taxon>
        <taxon>Niveibacterium</taxon>
    </lineage>
</organism>
<dbReference type="RefSeq" id="WP_183638655.1">
    <property type="nucleotide sequence ID" value="NZ_BAABLE010000020.1"/>
</dbReference>
<dbReference type="Proteomes" id="UP000561045">
    <property type="component" value="Unassembled WGS sequence"/>
</dbReference>
<protein>
    <submittedName>
        <fullName evidence="1">Uncharacterized protein</fullName>
    </submittedName>
</protein>
<evidence type="ECO:0000313" key="2">
    <source>
        <dbReference type="Proteomes" id="UP000561045"/>
    </source>
</evidence>
<comment type="caution">
    <text evidence="1">The sequence shown here is derived from an EMBL/GenBank/DDBJ whole genome shotgun (WGS) entry which is preliminary data.</text>
</comment>
<proteinExistence type="predicted"/>
<name>A0A840BTI9_9RHOO</name>